<keyword evidence="2" id="KW-1015">Disulfide bond</keyword>
<dbReference type="AlphaFoldDB" id="A0A3P8BZS3"/>
<dbReference type="Gene3D" id="1.10.10.1940">
    <property type="match status" value="3"/>
</dbReference>
<evidence type="ECO:0000256" key="1">
    <source>
        <dbReference type="ARBA" id="ARBA00022729"/>
    </source>
</evidence>
<organism evidence="5">
    <name type="scientific">Heligmosomoides polygyrus</name>
    <name type="common">Parasitic roundworm</name>
    <dbReference type="NCBI Taxonomy" id="6339"/>
    <lineage>
        <taxon>Eukaryota</taxon>
        <taxon>Metazoa</taxon>
        <taxon>Ecdysozoa</taxon>
        <taxon>Nematoda</taxon>
        <taxon>Chromadorea</taxon>
        <taxon>Rhabditida</taxon>
        <taxon>Rhabditina</taxon>
        <taxon>Rhabditomorpha</taxon>
        <taxon>Strongyloidea</taxon>
        <taxon>Heligmosomidae</taxon>
        <taxon>Heligmosomoides</taxon>
    </lineage>
</organism>
<evidence type="ECO:0000256" key="3">
    <source>
        <dbReference type="PROSITE-ProRule" id="PRU01005"/>
    </source>
</evidence>
<name>A0A3P8BZS3_HELPZ</name>
<evidence type="ECO:0000313" key="5">
    <source>
        <dbReference type="EMBL" id="VDP11735.1"/>
    </source>
</evidence>
<dbReference type="PANTHER" id="PTHR46219:SF18">
    <property type="entry name" value="SHKT DOMAIN-CONTAINING PROTEIN"/>
    <property type="match status" value="1"/>
</dbReference>
<sequence length="224" mass="24013">MFILQLALLHPDDAAVSEDVRPMHELRPPISAVLAHFSATCVDKLNPSTGVSDCTAMAAYCTNSAYYTLMTTQCPKTCGRCTTTSSTTSTISEQILLYIKTQSDTCVDLLNPSTGVSDCPAMAAYCTNSAYYTLMTTQCPKTCGRCSTTSSTTSTTCVDLLNPSTGVSDCSAMAAYCNNSAYYTMMTTQCPKTCGRCTSTSVTSTSSKFSIEIHVFNDNIRLTK</sequence>
<feature type="domain" description="ShKT" evidence="4">
    <location>
        <begin position="106"/>
        <end position="146"/>
    </location>
</feature>
<feature type="domain" description="ShKT" evidence="4">
    <location>
        <begin position="41"/>
        <end position="81"/>
    </location>
</feature>
<accession>A0A3P8BZS3</accession>
<proteinExistence type="predicted"/>
<dbReference type="OrthoDB" id="5860670at2759"/>
<reference evidence="5" key="1">
    <citation type="submission" date="2018-11" db="EMBL/GenBank/DDBJ databases">
        <authorList>
            <consortium name="Pathogen Informatics"/>
        </authorList>
    </citation>
    <scope>NUCLEOTIDE SEQUENCE [LARGE SCALE GENOMIC DNA]</scope>
</reference>
<comment type="caution">
    <text evidence="3">Lacks conserved residue(s) required for the propagation of feature annotation.</text>
</comment>
<feature type="domain" description="ShKT" evidence="4">
    <location>
        <begin position="157"/>
        <end position="197"/>
    </location>
</feature>
<evidence type="ECO:0000259" key="4">
    <source>
        <dbReference type="PROSITE" id="PS51670"/>
    </source>
</evidence>
<keyword evidence="1" id="KW-0732">Signal</keyword>
<dbReference type="PROSITE" id="PS51670">
    <property type="entry name" value="SHKT"/>
    <property type="match status" value="3"/>
</dbReference>
<dbReference type="InterPro" id="IPR003582">
    <property type="entry name" value="ShKT_dom"/>
</dbReference>
<gene>
    <name evidence="5" type="ORF">HPBE_LOCUS18475</name>
</gene>
<dbReference type="FunFam" id="1.10.10.1940:FF:000002">
    <property type="entry name" value="PHAryngeal gland Toxin-related"/>
    <property type="match status" value="3"/>
</dbReference>
<dbReference type="PANTHER" id="PTHR46219">
    <property type="entry name" value="PROTEIN CBG11138"/>
    <property type="match status" value="1"/>
</dbReference>
<dbReference type="EMBL" id="UZAH01030711">
    <property type="protein sequence ID" value="VDP11735.1"/>
    <property type="molecule type" value="Genomic_DNA"/>
</dbReference>
<dbReference type="SMART" id="SM00254">
    <property type="entry name" value="ShKT"/>
    <property type="match status" value="3"/>
</dbReference>
<dbReference type="Pfam" id="PF01549">
    <property type="entry name" value="ShK"/>
    <property type="match status" value="3"/>
</dbReference>
<protein>
    <recommendedName>
        <fullName evidence="4">ShKT domain-containing protein</fullName>
    </recommendedName>
</protein>
<evidence type="ECO:0000256" key="2">
    <source>
        <dbReference type="ARBA" id="ARBA00023157"/>
    </source>
</evidence>